<name>A0A2R5LNF2_9ACAR</name>
<keyword evidence="3 7" id="KW-0808">Transferase</keyword>
<comment type="pathway">
    <text evidence="1">Protein modification; protein glycosylation.</text>
</comment>
<evidence type="ECO:0000256" key="1">
    <source>
        <dbReference type="ARBA" id="ARBA00004922"/>
    </source>
</evidence>
<dbReference type="InterPro" id="IPR056576">
    <property type="entry name" value="MGAT4_A/B/C_C"/>
</dbReference>
<evidence type="ECO:0000256" key="4">
    <source>
        <dbReference type="SAM" id="Phobius"/>
    </source>
</evidence>
<evidence type="ECO:0000256" key="3">
    <source>
        <dbReference type="ARBA" id="ARBA00022679"/>
    </source>
</evidence>
<organism evidence="7">
    <name type="scientific">Ornithodoros turicata</name>
    <dbReference type="NCBI Taxonomy" id="34597"/>
    <lineage>
        <taxon>Eukaryota</taxon>
        <taxon>Metazoa</taxon>
        <taxon>Ecdysozoa</taxon>
        <taxon>Arthropoda</taxon>
        <taxon>Chelicerata</taxon>
        <taxon>Arachnida</taxon>
        <taxon>Acari</taxon>
        <taxon>Parasitiformes</taxon>
        <taxon>Ixodida</taxon>
        <taxon>Ixodoidea</taxon>
        <taxon>Argasidae</taxon>
        <taxon>Ornithodorinae</taxon>
        <taxon>Ornithodoros</taxon>
    </lineage>
</organism>
<dbReference type="Pfam" id="PF23524">
    <property type="entry name" value="MGAT4A_C"/>
    <property type="match status" value="1"/>
</dbReference>
<evidence type="ECO:0000256" key="2">
    <source>
        <dbReference type="ARBA" id="ARBA00022676"/>
    </source>
</evidence>
<feature type="domain" description="MGAT4 A/B/C C-terminal" evidence="6">
    <location>
        <begin position="373"/>
        <end position="503"/>
    </location>
</feature>
<dbReference type="PANTHER" id="PTHR12062">
    <property type="entry name" value="N-ACETYLGLUCOSAMINYLTRANSFERASE VI"/>
    <property type="match status" value="1"/>
</dbReference>
<dbReference type="InterPro" id="IPR006759">
    <property type="entry name" value="Glyco_transf_54"/>
</dbReference>
<evidence type="ECO:0000313" key="7">
    <source>
        <dbReference type="EMBL" id="MBY10827.1"/>
    </source>
</evidence>
<dbReference type="GO" id="GO:0005793">
    <property type="term" value="C:endoplasmic reticulum-Golgi intermediate compartment"/>
    <property type="evidence" value="ECO:0007669"/>
    <property type="project" value="TreeGrafter"/>
</dbReference>
<dbReference type="GO" id="GO:0008375">
    <property type="term" value="F:acetylglucosaminyltransferase activity"/>
    <property type="evidence" value="ECO:0007669"/>
    <property type="project" value="TreeGrafter"/>
</dbReference>
<keyword evidence="4" id="KW-1133">Transmembrane helix</keyword>
<dbReference type="InterPro" id="IPR057279">
    <property type="entry name" value="MGAT4"/>
</dbReference>
<reference evidence="7" key="1">
    <citation type="submission" date="2018-03" db="EMBL/GenBank/DDBJ databases">
        <title>The relapsing fever spirochete Borrelia turicatae persists in the highly oxidative environment of its soft-bodied tick vector.</title>
        <authorList>
            <person name="Bourret T.J."/>
            <person name="Boyle W.K."/>
            <person name="Valenzuela J.G."/>
            <person name="Oliveira F."/>
            <person name="Lopez J.E."/>
        </authorList>
    </citation>
    <scope>NUCLEOTIDE SEQUENCE</scope>
    <source>
        <strain evidence="7">Kansas strain/isolate</strain>
        <tissue evidence="7">Salivary glands</tissue>
    </source>
</reference>
<accession>A0A2R5LNF2</accession>
<dbReference type="EMBL" id="GGLE01006701">
    <property type="protein sequence ID" value="MBY10827.1"/>
    <property type="molecule type" value="Transcribed_RNA"/>
</dbReference>
<dbReference type="Pfam" id="PF04666">
    <property type="entry name" value="MGAT4_cons"/>
    <property type="match status" value="1"/>
</dbReference>
<sequence length="516" mass="59806">MILRKPATFYFVLIAVTTPFFTIFLMMHKPDLSEEVALVQKLAELQERLRHAEMMNQQRWQDMVALQRVVLNNETSILDLQLPSIFHFLPHLASDPEAFRPALKVSAGRTAASMVLGIPTVKREVQSYLMATLHNLIENMTPQERNTCLIVVFIAEVDKEFVTKQATEIQEEFTEYVESGLLEVISPPASFYPDMDKLKQTLGDPLERVKWRTKQTLDFAYLMMYAQGKGTFYVQLEDDILSKPGYIRKMSEYAYKQVSLKKDWLILDFCQLGFIGKMFKCVDLSKFIVFFLIFHNDKPVDWLLDHMVQTKVCRFDKDIKDCKKRKDQVWIHYKPSLFQHVGTHSSLKGKVQKLKDHQFGKLSLFVVHHNPPAEVSTTLKVYKAYNIARAYKGDNFFWSLLPQKGDNVTFRFTPPIRIERFLFRSGNPEHPEDRFYNTTVEVQLDYEPVPLPLPRTADGFYVVGSFKDTTGLAASEVPPETGLIRTMRLNVQADATRWAILSEIHIKEYPSNSTHR</sequence>
<dbReference type="GO" id="GO:0005795">
    <property type="term" value="C:Golgi stack"/>
    <property type="evidence" value="ECO:0007669"/>
    <property type="project" value="TreeGrafter"/>
</dbReference>
<feature type="domain" description="MGAT4 conserved region" evidence="5">
    <location>
        <begin position="81"/>
        <end position="359"/>
    </location>
</feature>
<feature type="transmembrane region" description="Helical" evidence="4">
    <location>
        <begin position="7"/>
        <end position="27"/>
    </location>
</feature>
<evidence type="ECO:0000259" key="6">
    <source>
        <dbReference type="Pfam" id="PF23524"/>
    </source>
</evidence>
<evidence type="ECO:0000259" key="5">
    <source>
        <dbReference type="Pfam" id="PF04666"/>
    </source>
</evidence>
<keyword evidence="4" id="KW-0472">Membrane</keyword>
<dbReference type="GO" id="GO:0006487">
    <property type="term" value="P:protein N-linked glycosylation"/>
    <property type="evidence" value="ECO:0007669"/>
    <property type="project" value="TreeGrafter"/>
</dbReference>
<dbReference type="GO" id="GO:0005783">
    <property type="term" value="C:endoplasmic reticulum"/>
    <property type="evidence" value="ECO:0007669"/>
    <property type="project" value="TreeGrafter"/>
</dbReference>
<keyword evidence="2 7" id="KW-0328">Glycosyltransferase</keyword>
<dbReference type="AlphaFoldDB" id="A0A2R5LNF2"/>
<protein>
    <submittedName>
        <fullName evidence="7">Putative alpha-13-mannosyl-glycoprotein 4-beta-n-acetylglucosaminyltransferase b</fullName>
    </submittedName>
</protein>
<keyword evidence="4" id="KW-0812">Transmembrane</keyword>
<proteinExistence type="predicted"/>
<dbReference type="PANTHER" id="PTHR12062:SF9">
    <property type="entry name" value="ALPHA-1,3-MANNOSYL-GLYCOPROTEIN 4-BETA-N-ACETYLGLUCOSAMINYLTRANSFERASE A, ISOFORM A"/>
    <property type="match status" value="1"/>
</dbReference>